<dbReference type="InterPro" id="IPR015943">
    <property type="entry name" value="WD40/YVTN_repeat-like_dom_sf"/>
</dbReference>
<dbReference type="EMBL" id="WUBS01000003">
    <property type="protein sequence ID" value="NDL62113.1"/>
    <property type="molecule type" value="Genomic_DNA"/>
</dbReference>
<keyword evidence="2" id="KW-0456">Lyase</keyword>
<evidence type="ECO:0000259" key="1">
    <source>
        <dbReference type="Pfam" id="PF14583"/>
    </source>
</evidence>
<name>A0A845SBA9_9GAMM</name>
<reference evidence="2 3" key="1">
    <citation type="submission" date="2019-12" db="EMBL/GenBank/DDBJ databases">
        <authorList>
            <person name="Lee S.D."/>
        </authorList>
    </citation>
    <scope>NUCLEOTIDE SEQUENCE [LARGE SCALE GENOMIC DNA]</scope>
    <source>
        <strain evidence="2 3">SAP-6</strain>
    </source>
</reference>
<dbReference type="GO" id="GO:0047487">
    <property type="term" value="F:oligogalacturonide lyase activity"/>
    <property type="evidence" value="ECO:0007669"/>
    <property type="project" value="InterPro"/>
</dbReference>
<organism evidence="2 3">
    <name type="scientific">Acerihabitans arboris</name>
    <dbReference type="NCBI Taxonomy" id="2691583"/>
    <lineage>
        <taxon>Bacteria</taxon>
        <taxon>Pseudomonadati</taxon>
        <taxon>Pseudomonadota</taxon>
        <taxon>Gammaproteobacteria</taxon>
        <taxon>Enterobacterales</taxon>
        <taxon>Pectobacteriaceae</taxon>
        <taxon>Acerihabitans</taxon>
    </lineage>
</organism>
<dbReference type="RefSeq" id="WP_162364800.1">
    <property type="nucleotide sequence ID" value="NZ_WUBS01000003.1"/>
</dbReference>
<proteinExistence type="predicted"/>
<accession>A0A845SBA9</accession>
<dbReference type="PANTHER" id="PTHR36842:SF1">
    <property type="entry name" value="PROTEIN TOLB"/>
    <property type="match status" value="1"/>
</dbReference>
<keyword evidence="3" id="KW-1185">Reference proteome</keyword>
<dbReference type="Pfam" id="PF14583">
    <property type="entry name" value="Pectate_lyase22"/>
    <property type="match status" value="1"/>
</dbReference>
<reference evidence="2 3" key="2">
    <citation type="submission" date="2020-02" db="EMBL/GenBank/DDBJ databases">
        <title>The new genus of Enterobacteriales.</title>
        <authorList>
            <person name="Kim I.S."/>
        </authorList>
    </citation>
    <scope>NUCLEOTIDE SEQUENCE [LARGE SCALE GENOMIC DNA]</scope>
    <source>
        <strain evidence="2 3">SAP-6</strain>
    </source>
</reference>
<dbReference type="Proteomes" id="UP000461443">
    <property type="component" value="Unassembled WGS sequence"/>
</dbReference>
<evidence type="ECO:0000313" key="2">
    <source>
        <dbReference type="EMBL" id="NDL62113.1"/>
    </source>
</evidence>
<dbReference type="PANTHER" id="PTHR36842">
    <property type="entry name" value="PROTEIN TOLB HOMOLOG"/>
    <property type="match status" value="1"/>
</dbReference>
<feature type="domain" description="Oligogalacturonate lyase" evidence="1">
    <location>
        <begin position="1"/>
        <end position="384"/>
    </location>
</feature>
<comment type="caution">
    <text evidence="2">The sequence shown here is derived from an EMBL/GenBank/DDBJ whole genome shotgun (WGS) entry which is preliminary data.</text>
</comment>
<dbReference type="GO" id="GO:0045490">
    <property type="term" value="P:pectin catabolic process"/>
    <property type="evidence" value="ECO:0007669"/>
    <property type="project" value="InterPro"/>
</dbReference>
<protein>
    <submittedName>
        <fullName evidence="2">Oligogalacturonate lyase</fullName>
    </submittedName>
</protein>
<dbReference type="SUPFAM" id="SSF82171">
    <property type="entry name" value="DPP6 N-terminal domain-like"/>
    <property type="match status" value="1"/>
</dbReference>
<evidence type="ECO:0000313" key="3">
    <source>
        <dbReference type="Proteomes" id="UP000461443"/>
    </source>
</evidence>
<dbReference type="InterPro" id="IPR027946">
    <property type="entry name" value="Ogl_dom"/>
</dbReference>
<dbReference type="AlphaFoldDB" id="A0A845SBA9"/>
<gene>
    <name evidence="2" type="ORF">GRH90_05000</name>
</gene>
<sequence>MAKGQVIPLHFYTYIDTSTGAQVTRLTPVDITCHRNYFYQKCFSRDGKKLLFSGAFDGPWNYYLLDIPRQEATQLTAGRGDNTFGGFLSPDDTALFYVKDGRKLVRVCLATLNETIIYQVPDEWVGYGTWVANSACDSMVGIEIKSQDWQPLTDWQKFHDFYFTNPCCRLVKVNLSSGQATTILQENRWLGHPIYRPGDDNTVAFCHEGPHDLVDARMWLINDDGSNMRKVKTQAAEESCTHEFWVPDGSTLIYVSYHKGNAERFICRADPLTLENQRITAMPPCSHLMSNHDGSLLVGDGANAPVDVQDDGGYKIDNDPFLYLFDIKNETQRQIARHDTSWKVLEGDRQVTHPHPSFTPDDRQVLFTSDMHGKPALYLATLPKPGNP</sequence>
<dbReference type="Gene3D" id="2.130.10.10">
    <property type="entry name" value="YVTN repeat-like/Quinoprotein amine dehydrogenase"/>
    <property type="match status" value="1"/>
</dbReference>